<dbReference type="Pfam" id="PF17935">
    <property type="entry name" value="TetR_C_27"/>
    <property type="match status" value="1"/>
</dbReference>
<dbReference type="PANTHER" id="PTHR43479">
    <property type="entry name" value="ACREF/ENVCD OPERON REPRESSOR-RELATED"/>
    <property type="match status" value="1"/>
</dbReference>
<evidence type="ECO:0000259" key="4">
    <source>
        <dbReference type="PROSITE" id="PS50977"/>
    </source>
</evidence>
<dbReference type="Proteomes" id="UP000094784">
    <property type="component" value="Unassembled WGS sequence"/>
</dbReference>
<dbReference type="PROSITE" id="PS50977">
    <property type="entry name" value="HTH_TETR_2"/>
    <property type="match status" value="1"/>
</dbReference>
<evidence type="ECO:0000256" key="2">
    <source>
        <dbReference type="ARBA" id="ARBA00023125"/>
    </source>
</evidence>
<evidence type="ECO:0000256" key="3">
    <source>
        <dbReference type="PROSITE-ProRule" id="PRU00335"/>
    </source>
</evidence>
<dbReference type="AlphaFoldDB" id="A0A1E4R6B5"/>
<accession>A0A1E4R6B5</accession>
<feature type="DNA-binding region" description="H-T-H motif" evidence="3">
    <location>
        <begin position="26"/>
        <end position="45"/>
    </location>
</feature>
<dbReference type="InterPro" id="IPR023772">
    <property type="entry name" value="DNA-bd_HTH_TetR-type_CS"/>
</dbReference>
<evidence type="ECO:0000313" key="5">
    <source>
        <dbReference type="EMBL" id="ODV56016.1"/>
    </source>
</evidence>
<feature type="domain" description="HTH tetR-type" evidence="4">
    <location>
        <begin position="3"/>
        <end position="63"/>
    </location>
</feature>
<sequence>MAILSEEKIFSTAEAIILSKGINKTTLLDIAKRLGVTHAALYKHFKNKEDLLQKLALKWLENTSRPLLEWSPKEHEDAETALHDWLWLLNLTKRDLYINHQKMFLLYTNYIETNSSLVSNHLNHLAKKVEEISGWENQGMAVMTAFTYFHNPYFAERWSNSDHQALFEQVWSVVCKSIQCIRHVQAK</sequence>
<dbReference type="InterPro" id="IPR050624">
    <property type="entry name" value="HTH-type_Tx_Regulator"/>
</dbReference>
<dbReference type="GO" id="GO:0003677">
    <property type="term" value="F:DNA binding"/>
    <property type="evidence" value="ECO:0007669"/>
    <property type="project" value="UniProtKB-UniRule"/>
</dbReference>
<dbReference type="RefSeq" id="WP_069481040.1">
    <property type="nucleotide sequence ID" value="NZ_KV766182.1"/>
</dbReference>
<reference evidence="5 6" key="1">
    <citation type="submission" date="2016-09" db="EMBL/GenBank/DDBJ databases">
        <title>Draft genome sequence of the soil isolate, Lysinibacillus fusiformis M5, a potential hypoxanthine producer.</title>
        <authorList>
            <person name="Gallegos-Monterrosa R."/>
            <person name="Maroti G."/>
            <person name="Balint B."/>
            <person name="Kovacs A.T."/>
        </authorList>
    </citation>
    <scope>NUCLEOTIDE SEQUENCE [LARGE SCALE GENOMIC DNA]</scope>
    <source>
        <strain evidence="5 6">M5</strain>
    </source>
</reference>
<comment type="caution">
    <text evidence="5">The sequence shown here is derived from an EMBL/GenBank/DDBJ whole genome shotgun (WGS) entry which is preliminary data.</text>
</comment>
<dbReference type="PANTHER" id="PTHR43479:SF11">
    <property type="entry name" value="ACREF_ENVCD OPERON REPRESSOR-RELATED"/>
    <property type="match status" value="1"/>
</dbReference>
<keyword evidence="2 3" id="KW-0238">DNA-binding</keyword>
<dbReference type="OrthoDB" id="9815924at2"/>
<gene>
    <name evidence="5" type="ORF">BG258_08925</name>
</gene>
<dbReference type="EMBL" id="MECQ01000001">
    <property type="protein sequence ID" value="ODV56016.1"/>
    <property type="molecule type" value="Genomic_DNA"/>
</dbReference>
<dbReference type="PROSITE" id="PS01081">
    <property type="entry name" value="HTH_TETR_1"/>
    <property type="match status" value="1"/>
</dbReference>
<dbReference type="SUPFAM" id="SSF46689">
    <property type="entry name" value="Homeodomain-like"/>
    <property type="match status" value="1"/>
</dbReference>
<dbReference type="InterPro" id="IPR009057">
    <property type="entry name" value="Homeodomain-like_sf"/>
</dbReference>
<keyword evidence="1" id="KW-0678">Repressor</keyword>
<dbReference type="PRINTS" id="PR00455">
    <property type="entry name" value="HTHTETR"/>
</dbReference>
<protein>
    <submittedName>
        <fullName evidence="5">TetR family transcriptional regulator</fullName>
    </submittedName>
</protein>
<proteinExistence type="predicted"/>
<dbReference type="Pfam" id="PF00440">
    <property type="entry name" value="TetR_N"/>
    <property type="match status" value="1"/>
</dbReference>
<dbReference type="InterPro" id="IPR001647">
    <property type="entry name" value="HTH_TetR"/>
</dbReference>
<name>A0A1E4R6B5_9BACI</name>
<evidence type="ECO:0000313" key="6">
    <source>
        <dbReference type="Proteomes" id="UP000094784"/>
    </source>
</evidence>
<dbReference type="Gene3D" id="1.10.357.10">
    <property type="entry name" value="Tetracycline Repressor, domain 2"/>
    <property type="match status" value="1"/>
</dbReference>
<organism evidence="5 6">
    <name type="scientific">Lysinibacillus fusiformis</name>
    <dbReference type="NCBI Taxonomy" id="28031"/>
    <lineage>
        <taxon>Bacteria</taxon>
        <taxon>Bacillati</taxon>
        <taxon>Bacillota</taxon>
        <taxon>Bacilli</taxon>
        <taxon>Bacillales</taxon>
        <taxon>Bacillaceae</taxon>
        <taxon>Lysinibacillus</taxon>
    </lineage>
</organism>
<evidence type="ECO:0000256" key="1">
    <source>
        <dbReference type="ARBA" id="ARBA00022491"/>
    </source>
</evidence>
<dbReference type="InterPro" id="IPR041478">
    <property type="entry name" value="TetR_C_27"/>
</dbReference>